<dbReference type="InterPro" id="IPR000415">
    <property type="entry name" value="Nitroreductase-like"/>
</dbReference>
<dbReference type="InterPro" id="IPR029479">
    <property type="entry name" value="Nitroreductase"/>
</dbReference>
<sequence length="380" mass="43550">MPELRDSIAQHYHERTKYSPETINAKSKALDWAAQPLSYKEYRIGMPFDLKPYLQLPDDPWIDGSERWWERLSKFLCCSYGLTGMIPTQGEPHYLRAAPSAGGLYPAELYLVSRGTPELPAGLYNYQAQTHSLMHFWESDVWTALQAGCFWHPTLEKTQMALVVSAVFQRSAWRYQDRAYRRICLDTGHLLGNIELAGNMTDFRPHLIGGFADEAMDQMMYFDPDCEGTLAVIPIADQSQVEGNLSRYQTVLPSPKQTDYSRRIADGDLLNYLHDSTQIRFSDSKVNWQLPTVSEPPADKYNFPFALQVPMHVLPIDLQMADDGLEITMMKRRSTRAFSGLELTLTELKLLLDFTYHPEHYIDQGLDRSPDYFAADLVQT</sequence>
<keyword evidence="3" id="KW-1185">Reference proteome</keyword>
<dbReference type="PANTHER" id="PTHR42741">
    <property type="entry name" value="NITROREDUCTASE FAMILY PROTEIN"/>
    <property type="match status" value="1"/>
</dbReference>
<evidence type="ECO:0000313" key="3">
    <source>
        <dbReference type="Proteomes" id="UP000625316"/>
    </source>
</evidence>
<evidence type="ECO:0000313" key="2">
    <source>
        <dbReference type="EMBL" id="MBE9033108.1"/>
    </source>
</evidence>
<dbReference type="CDD" id="cd02142">
    <property type="entry name" value="McbC_SagB-like_oxidoreductase"/>
    <property type="match status" value="1"/>
</dbReference>
<comment type="caution">
    <text evidence="2">The sequence shown here is derived from an EMBL/GenBank/DDBJ whole genome shotgun (WGS) entry which is preliminary data.</text>
</comment>
<dbReference type="InterPro" id="IPR020051">
    <property type="entry name" value="SagB-type_dehydrogenase"/>
</dbReference>
<protein>
    <submittedName>
        <fullName evidence="2">SagB/ThcOx family dehydrogenase</fullName>
    </submittedName>
</protein>
<feature type="non-terminal residue" evidence="2">
    <location>
        <position position="380"/>
    </location>
</feature>
<gene>
    <name evidence="2" type="ORF">IQ266_25555</name>
</gene>
<dbReference type="Gene3D" id="3.40.109.10">
    <property type="entry name" value="NADH Oxidase"/>
    <property type="match status" value="1"/>
</dbReference>
<dbReference type="Proteomes" id="UP000625316">
    <property type="component" value="Unassembled WGS sequence"/>
</dbReference>
<evidence type="ECO:0000259" key="1">
    <source>
        <dbReference type="Pfam" id="PF00881"/>
    </source>
</evidence>
<dbReference type="PANTHER" id="PTHR42741:SF3">
    <property type="entry name" value="NITROREDUCTASE FAMILY PROTEIN"/>
    <property type="match status" value="1"/>
</dbReference>
<accession>A0A928Z6X7</accession>
<dbReference type="SUPFAM" id="SSF55469">
    <property type="entry name" value="FMN-dependent nitroreductase-like"/>
    <property type="match status" value="1"/>
</dbReference>
<name>A0A928Z6X7_9CYAN</name>
<proteinExistence type="predicted"/>
<dbReference type="RefSeq" id="WP_264327919.1">
    <property type="nucleotide sequence ID" value="NZ_JADEXQ010000152.1"/>
</dbReference>
<dbReference type="EMBL" id="JADEXQ010000152">
    <property type="protein sequence ID" value="MBE9033108.1"/>
    <property type="molecule type" value="Genomic_DNA"/>
</dbReference>
<dbReference type="NCBIfam" id="TIGR03605">
    <property type="entry name" value="antibiot_sagB"/>
    <property type="match status" value="1"/>
</dbReference>
<dbReference type="GO" id="GO:0016491">
    <property type="term" value="F:oxidoreductase activity"/>
    <property type="evidence" value="ECO:0007669"/>
    <property type="project" value="InterPro"/>
</dbReference>
<dbReference type="Pfam" id="PF00881">
    <property type="entry name" value="Nitroreductase"/>
    <property type="match status" value="1"/>
</dbReference>
<organism evidence="2 3">
    <name type="scientific">Romeriopsis navalis LEGE 11480</name>
    <dbReference type="NCBI Taxonomy" id="2777977"/>
    <lineage>
        <taxon>Bacteria</taxon>
        <taxon>Bacillati</taxon>
        <taxon>Cyanobacteriota</taxon>
        <taxon>Cyanophyceae</taxon>
        <taxon>Leptolyngbyales</taxon>
        <taxon>Leptolyngbyaceae</taxon>
        <taxon>Romeriopsis</taxon>
        <taxon>Romeriopsis navalis</taxon>
    </lineage>
</organism>
<dbReference type="AlphaFoldDB" id="A0A928Z6X7"/>
<reference evidence="2" key="1">
    <citation type="submission" date="2020-10" db="EMBL/GenBank/DDBJ databases">
        <authorList>
            <person name="Castelo-Branco R."/>
            <person name="Eusebio N."/>
            <person name="Adriana R."/>
            <person name="Vieira A."/>
            <person name="Brugerolle De Fraissinette N."/>
            <person name="Rezende De Castro R."/>
            <person name="Schneider M.P."/>
            <person name="Vasconcelos V."/>
            <person name="Leao P.N."/>
        </authorList>
    </citation>
    <scope>NUCLEOTIDE SEQUENCE</scope>
    <source>
        <strain evidence="2">LEGE 11480</strain>
    </source>
</reference>
<feature type="domain" description="Nitroreductase" evidence="1">
    <location>
        <begin position="96"/>
        <end position="234"/>
    </location>
</feature>